<dbReference type="Gene3D" id="3.30.70.580">
    <property type="entry name" value="Pseudouridine synthase I, catalytic domain, N-terminal subdomain"/>
    <property type="match status" value="1"/>
</dbReference>
<dbReference type="InterPro" id="IPR020095">
    <property type="entry name" value="PsdUridine_synth_TruA_C"/>
</dbReference>
<comment type="caution">
    <text evidence="4">Lacks conserved residue(s) required for the propagation of feature annotation.</text>
</comment>
<dbReference type="InterPro" id="IPR020094">
    <property type="entry name" value="TruA/RsuA/RluB/E/F_N"/>
</dbReference>
<evidence type="ECO:0000256" key="7">
    <source>
        <dbReference type="RuleBase" id="RU003792"/>
    </source>
</evidence>
<feature type="binding site" evidence="4 6">
    <location>
        <position position="116"/>
    </location>
    <ligand>
        <name>substrate</name>
    </ligand>
</feature>
<feature type="domain" description="Pseudouridine synthase I TruA alpha/beta" evidence="8">
    <location>
        <begin position="149"/>
        <end position="251"/>
    </location>
</feature>
<dbReference type="InterPro" id="IPR020097">
    <property type="entry name" value="PsdUridine_synth_TruA_a/b_dom"/>
</dbReference>
<dbReference type="PANTHER" id="PTHR11142:SF0">
    <property type="entry name" value="TRNA PSEUDOURIDINE SYNTHASE-LIKE 1"/>
    <property type="match status" value="1"/>
</dbReference>
<feature type="active site" description="Nucleophile" evidence="4 5">
    <location>
        <position position="58"/>
    </location>
</feature>
<evidence type="ECO:0000259" key="8">
    <source>
        <dbReference type="Pfam" id="PF01416"/>
    </source>
</evidence>
<evidence type="ECO:0000256" key="6">
    <source>
        <dbReference type="PIRSR" id="PIRSR001430-2"/>
    </source>
</evidence>
<dbReference type="GO" id="GO:0031119">
    <property type="term" value="P:tRNA pseudouridine synthesis"/>
    <property type="evidence" value="ECO:0007669"/>
    <property type="project" value="UniProtKB-UniRule"/>
</dbReference>
<comment type="catalytic activity">
    <reaction evidence="4 7">
        <text>uridine(38/39/40) in tRNA = pseudouridine(38/39/40) in tRNA</text>
        <dbReference type="Rhea" id="RHEA:22376"/>
        <dbReference type="Rhea" id="RHEA-COMP:10085"/>
        <dbReference type="Rhea" id="RHEA-COMP:10087"/>
        <dbReference type="ChEBI" id="CHEBI:65314"/>
        <dbReference type="ChEBI" id="CHEBI:65315"/>
        <dbReference type="EC" id="5.4.99.12"/>
    </reaction>
</comment>
<dbReference type="Gene3D" id="3.30.70.660">
    <property type="entry name" value="Pseudouridine synthase I, catalytic domain, C-terminal subdomain"/>
    <property type="match status" value="1"/>
</dbReference>
<dbReference type="GO" id="GO:0160147">
    <property type="term" value="F:tRNA pseudouridine(38-40) synthase activity"/>
    <property type="evidence" value="ECO:0007669"/>
    <property type="project" value="UniProtKB-EC"/>
</dbReference>
<comment type="function">
    <text evidence="4">Formation of pseudouridine at positions 38, 39 and 40 in the anticodon stem and loop of transfer RNAs.</text>
</comment>
<comment type="subunit">
    <text evidence="4">Homodimer.</text>
</comment>
<dbReference type="SUPFAM" id="SSF55120">
    <property type="entry name" value="Pseudouridine synthase"/>
    <property type="match status" value="1"/>
</dbReference>
<keyword evidence="3 4" id="KW-0413">Isomerase</keyword>
<accession>A0A9D2Q4I4</accession>
<dbReference type="Proteomes" id="UP000823918">
    <property type="component" value="Unassembled WGS sequence"/>
</dbReference>
<gene>
    <name evidence="4 9" type="primary">truA</name>
    <name evidence="9" type="ORF">H9698_07975</name>
</gene>
<dbReference type="EMBL" id="DWWA01000038">
    <property type="protein sequence ID" value="HJC72712.1"/>
    <property type="molecule type" value="Genomic_DNA"/>
</dbReference>
<keyword evidence="2 4" id="KW-0819">tRNA processing</keyword>
<dbReference type="NCBIfam" id="TIGR00071">
    <property type="entry name" value="hisT_truA"/>
    <property type="match status" value="1"/>
</dbReference>
<dbReference type="AlphaFoldDB" id="A0A9D2Q4I4"/>
<organism evidence="9 10">
    <name type="scientific">Candidatus Ruthenibacterium merdavium</name>
    <dbReference type="NCBI Taxonomy" id="2838752"/>
    <lineage>
        <taxon>Bacteria</taxon>
        <taxon>Bacillati</taxon>
        <taxon>Bacillota</taxon>
        <taxon>Clostridia</taxon>
        <taxon>Eubacteriales</taxon>
        <taxon>Oscillospiraceae</taxon>
        <taxon>Ruthenibacterium</taxon>
    </lineage>
</organism>
<feature type="domain" description="Pseudouridine synthase I TruA alpha/beta" evidence="8">
    <location>
        <begin position="15"/>
        <end position="110"/>
    </location>
</feature>
<dbReference type="PANTHER" id="PTHR11142">
    <property type="entry name" value="PSEUDOURIDYLATE SYNTHASE"/>
    <property type="match status" value="1"/>
</dbReference>
<comment type="caution">
    <text evidence="9">The sequence shown here is derived from an EMBL/GenBank/DDBJ whole genome shotgun (WGS) entry which is preliminary data.</text>
</comment>
<evidence type="ECO:0000256" key="5">
    <source>
        <dbReference type="PIRSR" id="PIRSR001430-1"/>
    </source>
</evidence>
<dbReference type="HAMAP" id="MF_00171">
    <property type="entry name" value="TruA"/>
    <property type="match status" value="1"/>
</dbReference>
<dbReference type="CDD" id="cd02570">
    <property type="entry name" value="PseudoU_synth_EcTruA"/>
    <property type="match status" value="1"/>
</dbReference>
<name>A0A9D2Q4I4_9FIRM</name>
<dbReference type="InterPro" id="IPR020103">
    <property type="entry name" value="PsdUridine_synth_cat_dom_sf"/>
</dbReference>
<evidence type="ECO:0000256" key="3">
    <source>
        <dbReference type="ARBA" id="ARBA00023235"/>
    </source>
</evidence>
<dbReference type="Pfam" id="PF01416">
    <property type="entry name" value="PseudoU_synth_1"/>
    <property type="match status" value="2"/>
</dbReference>
<dbReference type="GO" id="GO:0003723">
    <property type="term" value="F:RNA binding"/>
    <property type="evidence" value="ECO:0007669"/>
    <property type="project" value="InterPro"/>
</dbReference>
<evidence type="ECO:0000256" key="2">
    <source>
        <dbReference type="ARBA" id="ARBA00022694"/>
    </source>
</evidence>
<comment type="similarity">
    <text evidence="1 4 7">Belongs to the tRNA pseudouridine synthase TruA family.</text>
</comment>
<dbReference type="PIRSF" id="PIRSF001430">
    <property type="entry name" value="tRNA_psdUrid_synth"/>
    <property type="match status" value="1"/>
</dbReference>
<proteinExistence type="inferred from homology"/>
<dbReference type="InterPro" id="IPR001406">
    <property type="entry name" value="PsdUridine_synth_TruA"/>
</dbReference>
<evidence type="ECO:0000256" key="4">
    <source>
        <dbReference type="HAMAP-Rule" id="MF_00171"/>
    </source>
</evidence>
<reference evidence="9" key="2">
    <citation type="submission" date="2021-04" db="EMBL/GenBank/DDBJ databases">
        <authorList>
            <person name="Gilroy R."/>
        </authorList>
    </citation>
    <scope>NUCLEOTIDE SEQUENCE</scope>
    <source>
        <strain evidence="9">5933</strain>
    </source>
</reference>
<evidence type="ECO:0000313" key="9">
    <source>
        <dbReference type="EMBL" id="HJC72712.1"/>
    </source>
</evidence>
<reference evidence="9" key="1">
    <citation type="journal article" date="2021" name="PeerJ">
        <title>Extensive microbial diversity within the chicken gut microbiome revealed by metagenomics and culture.</title>
        <authorList>
            <person name="Gilroy R."/>
            <person name="Ravi A."/>
            <person name="Getino M."/>
            <person name="Pursley I."/>
            <person name="Horton D.L."/>
            <person name="Alikhan N.F."/>
            <person name="Baker D."/>
            <person name="Gharbi K."/>
            <person name="Hall N."/>
            <person name="Watson M."/>
            <person name="Adriaenssens E.M."/>
            <person name="Foster-Nyarko E."/>
            <person name="Jarju S."/>
            <person name="Secka A."/>
            <person name="Antonio M."/>
            <person name="Oren A."/>
            <person name="Chaudhuri R.R."/>
            <person name="La Ragione R."/>
            <person name="Hildebrand F."/>
            <person name="Pallen M.J."/>
        </authorList>
    </citation>
    <scope>NUCLEOTIDE SEQUENCE</scope>
    <source>
        <strain evidence="9">5933</strain>
    </source>
</reference>
<evidence type="ECO:0000313" key="10">
    <source>
        <dbReference type="Proteomes" id="UP000823918"/>
    </source>
</evidence>
<sequence length="255" mass="28920">MAVKGAHNKVLITLSYDGTRYHGFQVQQNALSVCEVLQDALQQLYGTRPQVKGCSRTDAGVHASGYCVSYDQPKPIDPFKLPLALNCFLPPDIRVFHAEWVSDDFHARYSALSKEYRYRVRNSAVDSPFDSAYCWRIARRLDEQAMNQAAQYAVGTHDFRAFMSTGSDMEDTVRTVYFFRVEREGEIITFHICADGYLYNMVRILVGTLIDVGVGRKKPEDMCTVIEGKDRSKAGDTAPAKGLFLHRVHYPEEQE</sequence>
<protein>
    <recommendedName>
        <fullName evidence="4">tRNA pseudouridine synthase A</fullName>
        <ecNumber evidence="4">5.4.99.12</ecNumber>
    </recommendedName>
    <alternativeName>
        <fullName evidence="4">tRNA pseudouridine(38-40) synthase</fullName>
    </alternativeName>
    <alternativeName>
        <fullName evidence="4">tRNA pseudouridylate synthase I</fullName>
    </alternativeName>
    <alternativeName>
        <fullName evidence="4">tRNA-uridine isomerase I</fullName>
    </alternativeName>
</protein>
<evidence type="ECO:0000256" key="1">
    <source>
        <dbReference type="ARBA" id="ARBA00009375"/>
    </source>
</evidence>
<dbReference type="FunFam" id="3.30.70.580:FF:000001">
    <property type="entry name" value="tRNA pseudouridine synthase A"/>
    <property type="match status" value="1"/>
</dbReference>
<dbReference type="EC" id="5.4.99.12" evidence="4"/>